<evidence type="ECO:0000256" key="3">
    <source>
        <dbReference type="ARBA" id="ARBA00023242"/>
    </source>
</evidence>
<reference evidence="7 8" key="1">
    <citation type="submission" date="2018-05" db="EMBL/GenBank/DDBJ databases">
        <title>Genome sequencing and assembly of the regulated plant pathogen Lachnellula willkommii and related sister species for the development of diagnostic species identification markers.</title>
        <authorList>
            <person name="Giroux E."/>
            <person name="Bilodeau G."/>
        </authorList>
    </citation>
    <scope>NUCLEOTIDE SEQUENCE [LARGE SCALE GENOMIC DNA]</scope>
    <source>
        <strain evidence="7 8">CBS 268.59</strain>
    </source>
</reference>
<dbReference type="SUPFAM" id="SSF54928">
    <property type="entry name" value="RNA-binding domain, RBD"/>
    <property type="match status" value="1"/>
</dbReference>
<keyword evidence="2 4" id="KW-0694">RNA-binding</keyword>
<comment type="caution">
    <text evidence="7">The sequence shown here is derived from an EMBL/GenBank/DDBJ whole genome shotgun (WGS) entry which is preliminary data.</text>
</comment>
<evidence type="ECO:0000256" key="1">
    <source>
        <dbReference type="ARBA" id="ARBA00004604"/>
    </source>
</evidence>
<dbReference type="SMART" id="SM00360">
    <property type="entry name" value="RRM"/>
    <property type="match status" value="1"/>
</dbReference>
<organism evidence="7 8">
    <name type="scientific">Lachnellula suecica</name>
    <dbReference type="NCBI Taxonomy" id="602035"/>
    <lineage>
        <taxon>Eukaryota</taxon>
        <taxon>Fungi</taxon>
        <taxon>Dikarya</taxon>
        <taxon>Ascomycota</taxon>
        <taxon>Pezizomycotina</taxon>
        <taxon>Leotiomycetes</taxon>
        <taxon>Helotiales</taxon>
        <taxon>Lachnaceae</taxon>
        <taxon>Lachnellula</taxon>
    </lineage>
</organism>
<dbReference type="AlphaFoldDB" id="A0A8T9C6J6"/>
<dbReference type="InterPro" id="IPR012677">
    <property type="entry name" value="Nucleotide-bd_a/b_plait_sf"/>
</dbReference>
<dbReference type="OrthoDB" id="21467at2759"/>
<feature type="compositionally biased region" description="Basic and acidic residues" evidence="5">
    <location>
        <begin position="96"/>
        <end position="112"/>
    </location>
</feature>
<evidence type="ECO:0000256" key="5">
    <source>
        <dbReference type="SAM" id="MobiDB-lite"/>
    </source>
</evidence>
<evidence type="ECO:0000313" key="8">
    <source>
        <dbReference type="Proteomes" id="UP000469558"/>
    </source>
</evidence>
<keyword evidence="8" id="KW-1185">Reference proteome</keyword>
<dbReference type="PANTHER" id="PTHR46754">
    <property type="entry name" value="MKI67 FHA DOMAIN-INTERACTING NUCLEOLAR PHOSPHOPROTEIN"/>
    <property type="match status" value="1"/>
</dbReference>
<dbReference type="Proteomes" id="UP000469558">
    <property type="component" value="Unassembled WGS sequence"/>
</dbReference>
<dbReference type="InterPro" id="IPR000504">
    <property type="entry name" value="RRM_dom"/>
</dbReference>
<dbReference type="Pfam" id="PF00076">
    <property type="entry name" value="RRM_1"/>
    <property type="match status" value="1"/>
</dbReference>
<feature type="non-terminal residue" evidence="7">
    <location>
        <position position="487"/>
    </location>
</feature>
<dbReference type="GO" id="GO:0005730">
    <property type="term" value="C:nucleolus"/>
    <property type="evidence" value="ECO:0007669"/>
    <property type="project" value="UniProtKB-SubCell"/>
</dbReference>
<dbReference type="PROSITE" id="PS50102">
    <property type="entry name" value="RRM"/>
    <property type="match status" value="1"/>
</dbReference>
<dbReference type="GO" id="GO:0003723">
    <property type="term" value="F:RNA binding"/>
    <property type="evidence" value="ECO:0007669"/>
    <property type="project" value="UniProtKB-UniRule"/>
</dbReference>
<dbReference type="Gene3D" id="3.30.70.330">
    <property type="match status" value="1"/>
</dbReference>
<feature type="region of interest" description="Disordered" evidence="5">
    <location>
        <begin position="174"/>
        <end position="201"/>
    </location>
</feature>
<feature type="compositionally biased region" description="Acidic residues" evidence="5">
    <location>
        <begin position="142"/>
        <end position="161"/>
    </location>
</feature>
<evidence type="ECO:0000313" key="7">
    <source>
        <dbReference type="EMBL" id="TVY78390.1"/>
    </source>
</evidence>
<accession>A0A8T9C6J6</accession>
<proteinExistence type="predicted"/>
<gene>
    <name evidence="7" type="ORF">LSUE1_G006296</name>
</gene>
<evidence type="ECO:0000256" key="2">
    <source>
        <dbReference type="ARBA" id="ARBA00022884"/>
    </source>
</evidence>
<keyword evidence="3" id="KW-0539">Nucleus</keyword>
<sequence length="487" mass="53712">SRLLNLITNISKHCKNTMPKEIPSKKRKASVAESGAEKVKKIKKVTVEEVSVKKRKAIDDVAVPEVKKSKVVSIVSKPKVEQPAKATPAKAAKKPTSSEKVEKKKDDGDSKASKVTKNGTGAPKQSIPEPKAQEPEPIPSSDDVEDESDDEDDEDDASEIDDQTEALLEDFASDGDEEDAKKDGGLPAGQEVPKLTKAQKKKLKQAVESELSDKPGVVYIGHIPHGFYEHEMREYFKQFGTILKLRLSRNPKTGASKHFAFIQFESATVASIVSKTMDNYLLFGHILKVKVVPDEQVSENLFKGANKRFKKVPWNKLEGRKLKQAASEATWEKRIEVAEKKRVEKADKLKAIGYEFNSPKIKSAKGIAKPPPALADAEKVETKAIEDTPVAGELTKSQKKKEKKQKAKDFEVETKVIEAVPAANEPEKAKKVKKSKSTEAVKAAVSAPVSEVIEKEQQVQKRKVVAGGEVDRVKVKKQKKSKKLLTT</sequence>
<dbReference type="EMBL" id="QGMK01000777">
    <property type="protein sequence ID" value="TVY78390.1"/>
    <property type="molecule type" value="Genomic_DNA"/>
</dbReference>
<feature type="region of interest" description="Disordered" evidence="5">
    <location>
        <begin position="67"/>
        <end position="161"/>
    </location>
</feature>
<feature type="domain" description="RRM" evidence="6">
    <location>
        <begin position="216"/>
        <end position="294"/>
    </location>
</feature>
<evidence type="ECO:0000259" key="6">
    <source>
        <dbReference type="PROSITE" id="PS50102"/>
    </source>
</evidence>
<dbReference type="CDD" id="cd12307">
    <property type="entry name" value="RRM_NIFK_like"/>
    <property type="match status" value="1"/>
</dbReference>
<name>A0A8T9C6J6_9HELO</name>
<comment type="subcellular location">
    <subcellularLocation>
        <location evidence="1">Nucleus</location>
        <location evidence="1">Nucleolus</location>
    </subcellularLocation>
</comment>
<feature type="compositionally biased region" description="Low complexity" evidence="5">
    <location>
        <begin position="71"/>
        <end position="90"/>
    </location>
</feature>
<protein>
    <submittedName>
        <fullName evidence="7">Putative RNA-binding protein</fullName>
    </submittedName>
</protein>
<dbReference type="InterPro" id="IPR035979">
    <property type="entry name" value="RBD_domain_sf"/>
</dbReference>
<evidence type="ECO:0000256" key="4">
    <source>
        <dbReference type="PROSITE-ProRule" id="PRU00176"/>
    </source>
</evidence>